<evidence type="ECO:0000256" key="4">
    <source>
        <dbReference type="ARBA" id="ARBA00023295"/>
    </source>
</evidence>
<feature type="active site" evidence="6">
    <location>
        <position position="576"/>
    </location>
</feature>
<keyword evidence="3 6" id="KW-0119">Carbohydrate metabolism</keyword>
<evidence type="ECO:0000256" key="6">
    <source>
        <dbReference type="PROSITE-ProRule" id="PRU10060"/>
    </source>
</evidence>
<feature type="domain" description="Cellulase Ig-like" evidence="9">
    <location>
        <begin position="20"/>
        <end position="101"/>
    </location>
</feature>
<dbReference type="InterPro" id="IPR014756">
    <property type="entry name" value="Ig_E-set"/>
</dbReference>
<evidence type="ECO:0000256" key="3">
    <source>
        <dbReference type="ARBA" id="ARBA00023277"/>
    </source>
</evidence>
<gene>
    <name evidence="10" type="ORF">DX908_02780</name>
</gene>
<dbReference type="InterPro" id="IPR004197">
    <property type="entry name" value="Cellulase_Ig-like"/>
</dbReference>
<comment type="catalytic activity">
    <reaction evidence="7">
        <text>Endohydrolysis of (1-&gt;4)-beta-D-glucosidic linkages in cellulose, lichenin and cereal beta-D-glucans.</text>
        <dbReference type="EC" id="3.2.1.4"/>
    </reaction>
</comment>
<dbReference type="GO" id="GO:0008810">
    <property type="term" value="F:cellulase activity"/>
    <property type="evidence" value="ECO:0007669"/>
    <property type="project" value="UniProtKB-EC"/>
</dbReference>
<evidence type="ECO:0000259" key="9">
    <source>
        <dbReference type="Pfam" id="PF02927"/>
    </source>
</evidence>
<proteinExistence type="inferred from homology"/>
<dbReference type="AlphaFoldDB" id="A0A371RFT8"/>
<dbReference type="Proteomes" id="UP000264589">
    <property type="component" value="Unassembled WGS sequence"/>
</dbReference>
<organism evidence="10 11">
    <name type="scientific">Parvularcula marina</name>
    <dbReference type="NCBI Taxonomy" id="2292771"/>
    <lineage>
        <taxon>Bacteria</taxon>
        <taxon>Pseudomonadati</taxon>
        <taxon>Pseudomonadota</taxon>
        <taxon>Alphaproteobacteria</taxon>
        <taxon>Parvularculales</taxon>
        <taxon>Parvularculaceae</taxon>
        <taxon>Parvularcula</taxon>
    </lineage>
</organism>
<feature type="domain" description="Glycoside hydrolase family 9" evidence="8">
    <location>
        <begin position="111"/>
        <end position="597"/>
    </location>
</feature>
<evidence type="ECO:0000259" key="8">
    <source>
        <dbReference type="Pfam" id="PF00759"/>
    </source>
</evidence>
<evidence type="ECO:0000313" key="10">
    <source>
        <dbReference type="EMBL" id="RFB04300.1"/>
    </source>
</evidence>
<comment type="similarity">
    <text evidence="1 6 7">Belongs to the glycosyl hydrolase 9 (cellulase E) family.</text>
</comment>
<dbReference type="InterPro" id="IPR001701">
    <property type="entry name" value="Glyco_hydro_9"/>
</dbReference>
<dbReference type="InParanoid" id="A0A371RFT8"/>
<dbReference type="SUPFAM" id="SSF48208">
    <property type="entry name" value="Six-hairpin glycosidases"/>
    <property type="match status" value="1"/>
</dbReference>
<dbReference type="InterPro" id="IPR012341">
    <property type="entry name" value="6hp_glycosidase-like_sf"/>
</dbReference>
<name>A0A371RFT8_9PROT</name>
<dbReference type="CDD" id="cd02850">
    <property type="entry name" value="E_set_Cellulase_N"/>
    <property type="match status" value="1"/>
</dbReference>
<evidence type="ECO:0000313" key="11">
    <source>
        <dbReference type="Proteomes" id="UP000264589"/>
    </source>
</evidence>
<dbReference type="PANTHER" id="PTHR22298">
    <property type="entry name" value="ENDO-1,4-BETA-GLUCANASE"/>
    <property type="match status" value="1"/>
</dbReference>
<keyword evidence="5 6" id="KW-0624">Polysaccharide degradation</keyword>
<dbReference type="InterPro" id="IPR008928">
    <property type="entry name" value="6-hairpin_glycosidase_sf"/>
</dbReference>
<feature type="active site" evidence="6">
    <location>
        <position position="585"/>
    </location>
</feature>
<keyword evidence="4 6" id="KW-0326">Glycosidase</keyword>
<dbReference type="InterPro" id="IPR033126">
    <property type="entry name" value="Glyco_hydro_9_Asp/Glu_AS"/>
</dbReference>
<evidence type="ECO:0000256" key="2">
    <source>
        <dbReference type="ARBA" id="ARBA00022801"/>
    </source>
</evidence>
<evidence type="ECO:0000256" key="5">
    <source>
        <dbReference type="ARBA" id="ARBA00023326"/>
    </source>
</evidence>
<dbReference type="GO" id="GO:0030245">
    <property type="term" value="P:cellulose catabolic process"/>
    <property type="evidence" value="ECO:0007669"/>
    <property type="project" value="UniProtKB-KW"/>
</dbReference>
<protein>
    <recommendedName>
        <fullName evidence="7">Endoglucanase</fullName>
        <ecNumber evidence="7">3.2.1.4</ecNumber>
    </recommendedName>
</protein>
<keyword evidence="2 6" id="KW-0378">Hydrolase</keyword>
<dbReference type="Gene3D" id="1.50.10.10">
    <property type="match status" value="1"/>
</dbReference>
<sequence>MIALTCGLMSAACAEPVGATSVDLNQHGFLPKAPKGATVITDATAPLVWQVVDASGEVLAEGESEVFGDDAASGQHVHRIDFSSLKMAGEGYVLQAGGETSVPFDIGTDVYDNLKYDALAFFYHQRASTPIEAEYVGEVWARPTAHDPDEATCYGPEDVRGNDWGGCPYTLDVSRGWYDAGDQGKYVVNGGISVWTLLNYYEWAKGAPAFMDGDVRIPEAGNGVSDLLDEARWEMEFMLAMQVPEGTTLRLPRGNQYRNLEALVFNEVDASGMAHHKMADEYWTALPTPPHEDPATRYLHYPSTAASLNLAATAAQCARIWQGLDGAFAARCLDAAERAYAAAKRLPDIFPITVTDGGSGGYGDGQLEDEFYWAATELYLATGKPSYEEDMRGSKYFLSMPGVANGRDISWGSVDVLGTLSLLVADSDLSAEEIELVQSRLFETADRFAAEAEAEGYGVPFSRSYNWGSNGDMSNRGIILAYAYNLTGKDEYFKALTGVLDYLLGRNPLKQSYVAGYGENPMKAPHHRFWLRVLDEDLPPPPPGALAGGPNGTNAPDEVIQELKEQGCVMQTCYADDYRAYSLNEVAINWNAPFFWVAAAYDRLTSED</sequence>
<dbReference type="PROSITE" id="PS00698">
    <property type="entry name" value="GH9_3"/>
    <property type="match status" value="1"/>
</dbReference>
<dbReference type="Pfam" id="PF02927">
    <property type="entry name" value="CelD_N"/>
    <property type="match status" value="1"/>
</dbReference>
<dbReference type="InterPro" id="IPR013783">
    <property type="entry name" value="Ig-like_fold"/>
</dbReference>
<reference evidence="10 11" key="1">
    <citation type="submission" date="2018-08" db="EMBL/GenBank/DDBJ databases">
        <title>Parvularcula sp. SM1705, isolated from surface water of the South Sea China.</title>
        <authorList>
            <person name="Sun L."/>
        </authorList>
    </citation>
    <scope>NUCLEOTIDE SEQUENCE [LARGE SCALE GENOMIC DNA]</scope>
    <source>
        <strain evidence="10 11">SM1705</strain>
    </source>
</reference>
<keyword evidence="7" id="KW-0136">Cellulose degradation</keyword>
<dbReference type="EC" id="3.2.1.4" evidence="7"/>
<evidence type="ECO:0000256" key="7">
    <source>
        <dbReference type="RuleBase" id="RU361166"/>
    </source>
</evidence>
<dbReference type="EMBL" id="QUQO01000001">
    <property type="protein sequence ID" value="RFB04300.1"/>
    <property type="molecule type" value="Genomic_DNA"/>
</dbReference>
<dbReference type="Gene3D" id="2.60.40.10">
    <property type="entry name" value="Immunoglobulins"/>
    <property type="match status" value="1"/>
</dbReference>
<dbReference type="SUPFAM" id="SSF81296">
    <property type="entry name" value="E set domains"/>
    <property type="match status" value="1"/>
</dbReference>
<dbReference type="OrthoDB" id="9808897at2"/>
<dbReference type="Pfam" id="PF00759">
    <property type="entry name" value="Glyco_hydro_9"/>
    <property type="match status" value="1"/>
</dbReference>
<comment type="caution">
    <text evidence="10">The sequence shown here is derived from an EMBL/GenBank/DDBJ whole genome shotgun (WGS) entry which is preliminary data.</text>
</comment>
<evidence type="ECO:0000256" key="1">
    <source>
        <dbReference type="ARBA" id="ARBA00007072"/>
    </source>
</evidence>
<keyword evidence="11" id="KW-1185">Reference proteome</keyword>
<accession>A0A371RFT8</accession>